<sequence>MLNLNGPKFKLCDGLTRRSVLQIGSLAMGGMALPQLLQAEQAVGVSNNKKGVIMVFLPGGPPHQDMWDIKTDAPAEIRGEFSAIDTNVPGIQIGEMFPRIAQVADKCAFIRSMVGATGSHHAFQCLTGNSDRQQPPGGWPSIGSVLSKVYGSRDPAVPAFVGLSPKTRHAPWGDPGQPGFLGVAHAPFQPHGEGMSDMTLNGISADRLGDRKSVLNSLDTFRRTADASGMMEGMDAFSQQAFGILTSSKLADALDVEREPSEVRDRYGRGTAKLVADGGPKLLDNFLVARRLIESGVRCVTLCFSRWDWHSGNFKRGREDMPMLDQALSALIEDLEQRGMLDDISVCVWGEFGRTPKINSKGGRDHWPRVSTALLAGGGMRTGQVIGSTNRLGEYAQDRPVHFQEVFATLYKQLGINIDELTLNDLQGRPRYLIDHNVHRPIRELV</sequence>
<dbReference type="PANTHER" id="PTHR43737:SF1">
    <property type="entry name" value="DUF1501 DOMAIN-CONTAINING PROTEIN"/>
    <property type="match status" value="1"/>
</dbReference>
<comment type="caution">
    <text evidence="1">The sequence shown here is derived from an EMBL/GenBank/DDBJ whole genome shotgun (WGS) entry which is preliminary data.</text>
</comment>
<evidence type="ECO:0008006" key="3">
    <source>
        <dbReference type="Google" id="ProtNLM"/>
    </source>
</evidence>
<dbReference type="Proteomes" id="UP000316095">
    <property type="component" value="Unassembled WGS sequence"/>
</dbReference>
<proteinExistence type="predicted"/>
<evidence type="ECO:0000313" key="1">
    <source>
        <dbReference type="EMBL" id="TWT62459.1"/>
    </source>
</evidence>
<dbReference type="AlphaFoldDB" id="A0A5C5XIC6"/>
<organism evidence="1 2">
    <name type="scientific">Rubinisphaera italica</name>
    <dbReference type="NCBI Taxonomy" id="2527969"/>
    <lineage>
        <taxon>Bacteria</taxon>
        <taxon>Pseudomonadati</taxon>
        <taxon>Planctomycetota</taxon>
        <taxon>Planctomycetia</taxon>
        <taxon>Planctomycetales</taxon>
        <taxon>Planctomycetaceae</taxon>
        <taxon>Rubinisphaera</taxon>
    </lineage>
</organism>
<name>A0A5C5XIC6_9PLAN</name>
<dbReference type="PANTHER" id="PTHR43737">
    <property type="entry name" value="BLL7424 PROTEIN"/>
    <property type="match status" value="1"/>
</dbReference>
<evidence type="ECO:0000313" key="2">
    <source>
        <dbReference type="Proteomes" id="UP000316095"/>
    </source>
</evidence>
<dbReference type="OrthoDB" id="127333at2"/>
<accession>A0A5C5XIC6</accession>
<dbReference type="RefSeq" id="WP_146504311.1">
    <property type="nucleotide sequence ID" value="NZ_SJPG01000001.1"/>
</dbReference>
<dbReference type="SUPFAM" id="SSF53649">
    <property type="entry name" value="Alkaline phosphatase-like"/>
    <property type="match status" value="1"/>
</dbReference>
<dbReference type="Pfam" id="PF07394">
    <property type="entry name" value="DUF1501"/>
    <property type="match status" value="1"/>
</dbReference>
<dbReference type="EMBL" id="SJPG01000001">
    <property type="protein sequence ID" value="TWT62459.1"/>
    <property type="molecule type" value="Genomic_DNA"/>
</dbReference>
<keyword evidence="2" id="KW-1185">Reference proteome</keyword>
<reference evidence="1 2" key="1">
    <citation type="submission" date="2019-02" db="EMBL/GenBank/DDBJ databases">
        <title>Deep-cultivation of Planctomycetes and their phenomic and genomic characterization uncovers novel biology.</title>
        <authorList>
            <person name="Wiegand S."/>
            <person name="Jogler M."/>
            <person name="Boedeker C."/>
            <person name="Pinto D."/>
            <person name="Vollmers J."/>
            <person name="Rivas-Marin E."/>
            <person name="Kohn T."/>
            <person name="Peeters S.H."/>
            <person name="Heuer A."/>
            <person name="Rast P."/>
            <person name="Oberbeckmann S."/>
            <person name="Bunk B."/>
            <person name="Jeske O."/>
            <person name="Meyerdierks A."/>
            <person name="Storesund J.E."/>
            <person name="Kallscheuer N."/>
            <person name="Luecker S."/>
            <person name="Lage O.M."/>
            <person name="Pohl T."/>
            <person name="Merkel B.J."/>
            <person name="Hornburger P."/>
            <person name="Mueller R.-W."/>
            <person name="Bruemmer F."/>
            <person name="Labrenz M."/>
            <person name="Spormann A.M."/>
            <person name="Op Den Camp H."/>
            <person name="Overmann J."/>
            <person name="Amann R."/>
            <person name="Jetten M.S.M."/>
            <person name="Mascher T."/>
            <person name="Medema M.H."/>
            <person name="Devos D.P."/>
            <person name="Kaster A.-K."/>
            <person name="Ovreas L."/>
            <person name="Rohde M."/>
            <person name="Galperin M.Y."/>
            <person name="Jogler C."/>
        </authorList>
    </citation>
    <scope>NUCLEOTIDE SEQUENCE [LARGE SCALE GENOMIC DNA]</scope>
    <source>
        <strain evidence="1 2">Pan54</strain>
    </source>
</reference>
<protein>
    <recommendedName>
        <fullName evidence="3">DUF1501 domain-containing protein</fullName>
    </recommendedName>
</protein>
<gene>
    <name evidence="1" type="ORF">Pan54_32010</name>
</gene>
<dbReference type="InterPro" id="IPR010869">
    <property type="entry name" value="DUF1501"/>
</dbReference>
<dbReference type="InterPro" id="IPR017850">
    <property type="entry name" value="Alkaline_phosphatase_core_sf"/>
</dbReference>